<comment type="caution">
    <text evidence="1">The sequence shown here is derived from an EMBL/GenBank/DDBJ whole genome shotgun (WGS) entry which is preliminary data.</text>
</comment>
<sequence length="85" mass="9565">MSIFPDVLFHQVNFDGEPIDLDEHTTPDTAIIICSGEYRGLHAHNLEGGLGQLAKWQRVDYSVRNYRPTVPDAEKALVIVYSILP</sequence>
<accession>A0A1F5E7H9</accession>
<protein>
    <submittedName>
        <fullName evidence="1">Uncharacterized protein</fullName>
    </submittedName>
</protein>
<name>A0A1F5E7H9_9BACT</name>
<gene>
    <name evidence="1" type="ORF">A2160_02280</name>
</gene>
<dbReference type="EMBL" id="MEZK01000010">
    <property type="protein sequence ID" value="OGD63301.1"/>
    <property type="molecule type" value="Genomic_DNA"/>
</dbReference>
<evidence type="ECO:0000313" key="1">
    <source>
        <dbReference type="EMBL" id="OGD63301.1"/>
    </source>
</evidence>
<dbReference type="STRING" id="1797457.A2160_02280"/>
<organism evidence="1 2">
    <name type="scientific">Candidatus Beckwithbacteria bacterium RBG_13_42_9</name>
    <dbReference type="NCBI Taxonomy" id="1797457"/>
    <lineage>
        <taxon>Bacteria</taxon>
        <taxon>Candidatus Beckwithiibacteriota</taxon>
    </lineage>
</organism>
<dbReference type="AlphaFoldDB" id="A0A1F5E7H9"/>
<proteinExistence type="predicted"/>
<dbReference type="Proteomes" id="UP000177006">
    <property type="component" value="Unassembled WGS sequence"/>
</dbReference>
<reference evidence="1 2" key="1">
    <citation type="journal article" date="2016" name="Nat. Commun.">
        <title>Thousands of microbial genomes shed light on interconnected biogeochemical processes in an aquifer system.</title>
        <authorList>
            <person name="Anantharaman K."/>
            <person name="Brown C.T."/>
            <person name="Hug L.A."/>
            <person name="Sharon I."/>
            <person name="Castelle C.J."/>
            <person name="Probst A.J."/>
            <person name="Thomas B.C."/>
            <person name="Singh A."/>
            <person name="Wilkins M.J."/>
            <person name="Karaoz U."/>
            <person name="Brodie E.L."/>
            <person name="Williams K.H."/>
            <person name="Hubbard S.S."/>
            <person name="Banfield J.F."/>
        </authorList>
    </citation>
    <scope>NUCLEOTIDE SEQUENCE [LARGE SCALE GENOMIC DNA]</scope>
</reference>
<evidence type="ECO:0000313" key="2">
    <source>
        <dbReference type="Proteomes" id="UP000177006"/>
    </source>
</evidence>